<keyword evidence="2" id="KW-1003">Cell membrane</keyword>
<evidence type="ECO:0000313" key="15">
    <source>
        <dbReference type="Proteomes" id="UP001597051"/>
    </source>
</evidence>
<evidence type="ECO:0000256" key="8">
    <source>
        <dbReference type="ARBA" id="ARBA00023326"/>
    </source>
</evidence>
<organism evidence="14 15">
    <name type="scientific">Flavobacterium myungsuense</name>
    <dbReference type="NCBI Taxonomy" id="651823"/>
    <lineage>
        <taxon>Bacteria</taxon>
        <taxon>Pseudomonadati</taxon>
        <taxon>Bacteroidota</taxon>
        <taxon>Flavobacteriia</taxon>
        <taxon>Flavobacteriales</taxon>
        <taxon>Flavobacteriaceae</taxon>
        <taxon>Flavobacterium</taxon>
    </lineage>
</organism>
<reference evidence="15" key="1">
    <citation type="journal article" date="2019" name="Int. J. Syst. Evol. Microbiol.">
        <title>The Global Catalogue of Microorganisms (GCM) 10K type strain sequencing project: providing services to taxonomists for standard genome sequencing and annotation.</title>
        <authorList>
            <consortium name="The Broad Institute Genomics Platform"/>
            <consortium name="The Broad Institute Genome Sequencing Center for Infectious Disease"/>
            <person name="Wu L."/>
            <person name="Ma J."/>
        </authorList>
    </citation>
    <scope>NUCLEOTIDE SEQUENCE [LARGE SCALE GENOMIC DNA]</scope>
    <source>
        <strain evidence="15">CECT 7649</strain>
    </source>
</reference>
<evidence type="ECO:0000256" key="11">
    <source>
        <dbReference type="ARBA" id="ARBA00043078"/>
    </source>
</evidence>
<dbReference type="Proteomes" id="UP001597051">
    <property type="component" value="Unassembled WGS sequence"/>
</dbReference>
<keyword evidence="3 14" id="KW-0378">Hydrolase</keyword>
<evidence type="ECO:0000256" key="4">
    <source>
        <dbReference type="ARBA" id="ARBA00023136"/>
    </source>
</evidence>
<evidence type="ECO:0000256" key="12">
    <source>
        <dbReference type="SAM" id="SignalP"/>
    </source>
</evidence>
<dbReference type="InterPro" id="IPR050732">
    <property type="entry name" value="Beta-glucan_modifiers"/>
</dbReference>
<keyword evidence="6" id="KW-0119">Carbohydrate metabolism</keyword>
<dbReference type="InterPro" id="IPR008979">
    <property type="entry name" value="Galactose-bd-like_sf"/>
</dbReference>
<evidence type="ECO:0000256" key="6">
    <source>
        <dbReference type="ARBA" id="ARBA00023277"/>
    </source>
</evidence>
<keyword evidence="5" id="KW-0325">Glycoprotein</keyword>
<dbReference type="SUPFAM" id="SSF51445">
    <property type="entry name" value="(Trans)glycosidases"/>
    <property type="match status" value="1"/>
</dbReference>
<name>A0ABW3J092_9FLAO</name>
<dbReference type="PANTHER" id="PTHR16631">
    <property type="entry name" value="GLUCAN 1,3-BETA-GLUCOSIDASE"/>
    <property type="match status" value="1"/>
</dbReference>
<dbReference type="EMBL" id="JBHTIZ010000012">
    <property type="protein sequence ID" value="MFD0983877.1"/>
    <property type="molecule type" value="Genomic_DNA"/>
</dbReference>
<dbReference type="PANTHER" id="PTHR16631:SF17">
    <property type="entry name" value="GLUCAN ENDO-1,3-BETA-GLUCOSIDASE BTGC"/>
    <property type="match status" value="1"/>
</dbReference>
<evidence type="ECO:0000256" key="2">
    <source>
        <dbReference type="ARBA" id="ARBA00022475"/>
    </source>
</evidence>
<keyword evidence="8" id="KW-0624">Polysaccharide degradation</keyword>
<evidence type="ECO:0000256" key="10">
    <source>
        <dbReference type="ARBA" id="ARBA00042373"/>
    </source>
</evidence>
<accession>A0ABW3J092</accession>
<gene>
    <name evidence="14" type="ORF">ACFQ0S_05235</name>
</gene>
<evidence type="ECO:0000256" key="3">
    <source>
        <dbReference type="ARBA" id="ARBA00022801"/>
    </source>
</evidence>
<proteinExistence type="predicted"/>
<keyword evidence="4" id="KW-0472">Membrane</keyword>
<dbReference type="InterPro" id="IPR017853">
    <property type="entry name" value="GH"/>
</dbReference>
<dbReference type="SUPFAM" id="SSF49785">
    <property type="entry name" value="Galactose-binding domain-like"/>
    <property type="match status" value="1"/>
</dbReference>
<evidence type="ECO:0000256" key="1">
    <source>
        <dbReference type="ARBA" id="ARBA00004236"/>
    </source>
</evidence>
<comment type="subcellular location">
    <subcellularLocation>
        <location evidence="1">Cell membrane</location>
    </subcellularLocation>
</comment>
<dbReference type="PROSITE" id="PS51257">
    <property type="entry name" value="PROKAR_LIPOPROTEIN"/>
    <property type="match status" value="1"/>
</dbReference>
<dbReference type="GO" id="GO:0016787">
    <property type="term" value="F:hydrolase activity"/>
    <property type="evidence" value="ECO:0007669"/>
    <property type="project" value="UniProtKB-KW"/>
</dbReference>
<comment type="caution">
    <text evidence="14">The sequence shown here is derived from an EMBL/GenBank/DDBJ whole genome shotgun (WGS) entry which is preliminary data.</text>
</comment>
<evidence type="ECO:0000256" key="7">
    <source>
        <dbReference type="ARBA" id="ARBA00023316"/>
    </source>
</evidence>
<dbReference type="Gene3D" id="3.20.20.80">
    <property type="entry name" value="Glycosidases"/>
    <property type="match status" value="1"/>
</dbReference>
<protein>
    <recommendedName>
        <fullName evidence="11">Endo-1,3-beta-glucanase btgC</fullName>
    </recommendedName>
    <alternativeName>
        <fullName evidence="10">Laminarinase btgC</fullName>
    </alternativeName>
</protein>
<comment type="function">
    <text evidence="9">Glucanases play a role in cell expansion during growth, in cell-cell fusion during mating, and in spore release during sporulation. This enzyme may be involved in beta-glucan degradation. Active on laminarin and lichenan.</text>
</comment>
<dbReference type="RefSeq" id="WP_379758381.1">
    <property type="nucleotide sequence ID" value="NZ_JBHSYB010000063.1"/>
</dbReference>
<keyword evidence="12" id="KW-0732">Signal</keyword>
<evidence type="ECO:0000256" key="5">
    <source>
        <dbReference type="ARBA" id="ARBA00023180"/>
    </source>
</evidence>
<feature type="chain" id="PRO_5047265810" description="Endo-1,3-beta-glucanase btgC" evidence="12">
    <location>
        <begin position="25"/>
        <end position="605"/>
    </location>
</feature>
<dbReference type="Gene3D" id="2.60.120.430">
    <property type="entry name" value="Galactose-binding lectin"/>
    <property type="match status" value="1"/>
</dbReference>
<keyword evidence="15" id="KW-1185">Reference proteome</keyword>
<dbReference type="Pfam" id="PF02836">
    <property type="entry name" value="Glyco_hydro_2_C"/>
    <property type="match status" value="1"/>
</dbReference>
<sequence length="605" mass="68670">MKIKQNFLPVLLLIACCYSWSTKAQTTLNKTGNRWELLVDNNPFQIKGVTFGCDNDVKNYDKYFNDLLFLGVNTIRIWGTNDNTQQLLDAAQSYGVKVMMGIWMRHGRPGMEDDDSFNYLKDTIGMEDMYKHALETVEKFHKHPAVLTWAVGNEVYLNIATEAEKEAYSKLLERICSNIKKIDANHPVTSVEGWTFGLDWWQKWVPSIDIYGINSYGAGANYIAGEIEKRGIDKPYIVTEFGVTGEWDIKAKKNGLVIEPSDTEKYDAIAQGYPNWIQNKPGCLGVYVFHYYNGNDFGSPWFMTHHEGKFRPQYWAIREAFTGQKPINNVPVIETFELPNAETKSETWVPVTLKAFDVENDSLSFSFYYNQRTGSRKRRSQINPLHFRGTVANGFEIQLPKEHGAIKVYVNVTDSYNNVGIASNSILVLDVLAKNKKNIGARTTLPFYVYQDGEDAPYHPTGFMGNYKALSVDVHNKEEVQSGTSSIKISYTDDRNWYGIGFVDPKNDWGDIAGGYEIIGAQTFSFWAKASTNMIANIGFGLIGKDKPYPDSTKNSMEVKLSTKWKKYTINVKKLDLSCIRSGLVLFSNSISTPHDIYIDNVVFE</sequence>
<feature type="signal peptide" evidence="12">
    <location>
        <begin position="1"/>
        <end position="24"/>
    </location>
</feature>
<dbReference type="InterPro" id="IPR006103">
    <property type="entry name" value="Glyco_hydro_2_cat"/>
</dbReference>
<evidence type="ECO:0000256" key="9">
    <source>
        <dbReference type="ARBA" id="ARBA00037649"/>
    </source>
</evidence>
<keyword evidence="7" id="KW-0961">Cell wall biogenesis/degradation</keyword>
<evidence type="ECO:0000259" key="13">
    <source>
        <dbReference type="Pfam" id="PF02836"/>
    </source>
</evidence>
<feature type="domain" description="Glycoside hydrolase family 2 catalytic" evidence="13">
    <location>
        <begin position="83"/>
        <end position="244"/>
    </location>
</feature>
<evidence type="ECO:0000313" key="14">
    <source>
        <dbReference type="EMBL" id="MFD0983877.1"/>
    </source>
</evidence>